<gene>
    <name evidence="2" type="ORF">ACFPTN_06025</name>
</gene>
<keyword evidence="3" id="KW-1185">Reference proteome</keyword>
<feature type="region of interest" description="Disordered" evidence="1">
    <location>
        <begin position="273"/>
        <end position="351"/>
    </location>
</feature>
<dbReference type="Proteomes" id="UP001595974">
    <property type="component" value="Unassembled WGS sequence"/>
</dbReference>
<evidence type="ECO:0000313" key="2">
    <source>
        <dbReference type="EMBL" id="MFC5768924.1"/>
    </source>
</evidence>
<dbReference type="EMBL" id="JBHSOG010000021">
    <property type="protein sequence ID" value="MFC5768924.1"/>
    <property type="molecule type" value="Genomic_DNA"/>
</dbReference>
<proteinExistence type="predicted"/>
<dbReference type="RefSeq" id="WP_385961088.1">
    <property type="nucleotide sequence ID" value="NZ_JBHSOG010000021.1"/>
</dbReference>
<feature type="compositionally biased region" description="Basic and acidic residues" evidence="1">
    <location>
        <begin position="276"/>
        <end position="294"/>
    </location>
</feature>
<name>A0ABW1AP04_9RHOO</name>
<sequence length="540" mass="56783">MPAERTIRRLRVRAPDEALARRARLLVEDALRTASLPGQGGAVVLVRRLRLPPFSGTATPQSVALALEARCRALAVLPVTAATSEDDVAAAAAVRFRDPLHARLELGARVLGGAAPHAWCWPLAVPGYHAGLGAGEALRAIAMSIAGLPEAAAALPLWLDGIAARGAVPRLFAALSEGDAVCLLAVLPPAALSRTQRRAAALPGAARPAADVPAGVPAAPAPEAAPRWREPLRWAGRHFGPSDARRQLLQACALWIPGTVAGGMPEAIPQAMRNGADARHAAEPAEVRRKRDPAAEASATRQDAEPRPPGVPLSRAADRPRRGVAGARPGETAGGAADGAAGSQRGVPEPDAMRRMTVTQEGTAAARPTSAAGLLFLLRVMESLCLPEWLAADAAWASVQLPARIFGRVLRRLRVDDGDPAWLLAAFDPAVALPAVPFRISGEGQWAMLAAAGMRAAQARTVEDAWLNACRRRLRMGARIGLADLVRRPGLLAITATHADVWMAIGQTDLRIRRAGLDLDPGWVPWLGRVVHFHYGDAAP</sequence>
<organism evidence="2 3">
    <name type="scientific">Thauera sinica</name>
    <dbReference type="NCBI Taxonomy" id="2665146"/>
    <lineage>
        <taxon>Bacteria</taxon>
        <taxon>Pseudomonadati</taxon>
        <taxon>Pseudomonadota</taxon>
        <taxon>Betaproteobacteria</taxon>
        <taxon>Rhodocyclales</taxon>
        <taxon>Zoogloeaceae</taxon>
        <taxon>Thauera</taxon>
    </lineage>
</organism>
<evidence type="ECO:0000313" key="3">
    <source>
        <dbReference type="Proteomes" id="UP001595974"/>
    </source>
</evidence>
<evidence type="ECO:0000256" key="1">
    <source>
        <dbReference type="SAM" id="MobiDB-lite"/>
    </source>
</evidence>
<accession>A0ABW1AP04</accession>
<protein>
    <submittedName>
        <fullName evidence="2">Uncharacterized protein</fullName>
    </submittedName>
</protein>
<reference evidence="3" key="1">
    <citation type="journal article" date="2019" name="Int. J. Syst. Evol. Microbiol.">
        <title>The Global Catalogue of Microorganisms (GCM) 10K type strain sequencing project: providing services to taxonomists for standard genome sequencing and annotation.</title>
        <authorList>
            <consortium name="The Broad Institute Genomics Platform"/>
            <consortium name="The Broad Institute Genome Sequencing Center for Infectious Disease"/>
            <person name="Wu L."/>
            <person name="Ma J."/>
        </authorList>
    </citation>
    <scope>NUCLEOTIDE SEQUENCE [LARGE SCALE GENOMIC DNA]</scope>
    <source>
        <strain evidence="3">SHR3</strain>
    </source>
</reference>
<comment type="caution">
    <text evidence="2">The sequence shown here is derived from an EMBL/GenBank/DDBJ whole genome shotgun (WGS) entry which is preliminary data.</text>
</comment>